<dbReference type="RefSeq" id="WP_013506606.1">
    <property type="nucleotide sequence ID" value="NC_014836.1"/>
</dbReference>
<comment type="similarity">
    <text evidence="1 3">Belongs to the short-chain dehydrogenases/reductases (SDR) family.</text>
</comment>
<dbReference type="KEGG" id="din:Selin_2006"/>
<dbReference type="PRINTS" id="PR00080">
    <property type="entry name" value="SDRFAMILY"/>
</dbReference>
<dbReference type="InParanoid" id="E6W2H6"/>
<dbReference type="eggNOG" id="COG3967">
    <property type="taxonomic scope" value="Bacteria"/>
</dbReference>
<dbReference type="GO" id="GO:0016491">
    <property type="term" value="F:oxidoreductase activity"/>
    <property type="evidence" value="ECO:0007669"/>
    <property type="project" value="UniProtKB-KW"/>
</dbReference>
<dbReference type="InterPro" id="IPR036291">
    <property type="entry name" value="NAD(P)-bd_dom_sf"/>
</dbReference>
<name>E6W2H6_DESIS</name>
<dbReference type="PRINTS" id="PR00081">
    <property type="entry name" value="GDHRDH"/>
</dbReference>
<dbReference type="AlphaFoldDB" id="E6W2H6"/>
<evidence type="ECO:0000256" key="2">
    <source>
        <dbReference type="ARBA" id="ARBA00023002"/>
    </source>
</evidence>
<dbReference type="PANTHER" id="PTHR44196">
    <property type="entry name" value="DEHYDROGENASE/REDUCTASE SDR FAMILY MEMBER 7B"/>
    <property type="match status" value="1"/>
</dbReference>
<dbReference type="Pfam" id="PF00106">
    <property type="entry name" value="adh_short"/>
    <property type="match status" value="1"/>
</dbReference>
<protein>
    <submittedName>
        <fullName evidence="4">Short-chain dehydrogenase/reductase SDR</fullName>
    </submittedName>
</protein>
<reference evidence="4 5" key="1">
    <citation type="submission" date="2010-12" db="EMBL/GenBank/DDBJ databases">
        <title>Complete sequence of Desulfurispirillum indicum S5.</title>
        <authorList>
            <consortium name="US DOE Joint Genome Institute"/>
            <person name="Lucas S."/>
            <person name="Copeland A."/>
            <person name="Lapidus A."/>
            <person name="Cheng J.-F."/>
            <person name="Goodwin L."/>
            <person name="Pitluck S."/>
            <person name="Chertkov O."/>
            <person name="Held B."/>
            <person name="Detter J.C."/>
            <person name="Han C."/>
            <person name="Tapia R."/>
            <person name="Land M."/>
            <person name="Hauser L."/>
            <person name="Kyrpides N."/>
            <person name="Ivanova N."/>
            <person name="Mikhailova N."/>
            <person name="Haggblom M."/>
            <person name="Rauschenbach I."/>
            <person name="Bini E."/>
            <person name="Woyke T."/>
        </authorList>
    </citation>
    <scope>NUCLEOTIDE SEQUENCE [LARGE SCALE GENOMIC DNA]</scope>
    <source>
        <strain evidence="5">ATCC BAA-1389 / DSM 22839 / S5</strain>
    </source>
</reference>
<gene>
    <name evidence="4" type="ordered locus">Selin_2006</name>
</gene>
<proteinExistence type="inferred from homology"/>
<dbReference type="SUPFAM" id="SSF51735">
    <property type="entry name" value="NAD(P)-binding Rossmann-fold domains"/>
    <property type="match status" value="1"/>
</dbReference>
<organism evidence="4 5">
    <name type="scientific">Desulfurispirillum indicum (strain ATCC BAA-1389 / DSM 22839 / S5)</name>
    <dbReference type="NCBI Taxonomy" id="653733"/>
    <lineage>
        <taxon>Bacteria</taxon>
        <taxon>Pseudomonadati</taxon>
        <taxon>Chrysiogenota</taxon>
        <taxon>Chrysiogenia</taxon>
        <taxon>Chrysiogenales</taxon>
        <taxon>Chrysiogenaceae</taxon>
        <taxon>Desulfurispirillum</taxon>
    </lineage>
</organism>
<keyword evidence="2" id="KW-0560">Oxidoreductase</keyword>
<dbReference type="STRING" id="653733.Selin_2006"/>
<evidence type="ECO:0000313" key="4">
    <source>
        <dbReference type="EMBL" id="ADU66726.1"/>
    </source>
</evidence>
<dbReference type="Proteomes" id="UP000002572">
    <property type="component" value="Chromosome"/>
</dbReference>
<dbReference type="HOGENOM" id="CLU_010194_2_6_0"/>
<accession>E6W2H6</accession>
<dbReference type="GO" id="GO:0016020">
    <property type="term" value="C:membrane"/>
    <property type="evidence" value="ECO:0007669"/>
    <property type="project" value="TreeGrafter"/>
</dbReference>
<dbReference type="EMBL" id="CP002432">
    <property type="protein sequence ID" value="ADU66726.1"/>
    <property type="molecule type" value="Genomic_DNA"/>
</dbReference>
<dbReference type="InterPro" id="IPR002347">
    <property type="entry name" value="SDR_fam"/>
</dbReference>
<dbReference type="Gene3D" id="3.40.50.720">
    <property type="entry name" value="NAD(P)-binding Rossmann-like Domain"/>
    <property type="match status" value="1"/>
</dbReference>
<dbReference type="PANTHER" id="PTHR44196:SF1">
    <property type="entry name" value="DEHYDROGENASE_REDUCTASE SDR FAMILY MEMBER 7B"/>
    <property type="match status" value="1"/>
</dbReference>
<keyword evidence="5" id="KW-1185">Reference proteome</keyword>
<evidence type="ECO:0000256" key="3">
    <source>
        <dbReference type="RuleBase" id="RU000363"/>
    </source>
</evidence>
<evidence type="ECO:0000256" key="1">
    <source>
        <dbReference type="ARBA" id="ARBA00006484"/>
    </source>
</evidence>
<dbReference type="OrthoDB" id="9810734at2"/>
<evidence type="ECO:0000313" key="5">
    <source>
        <dbReference type="Proteomes" id="UP000002572"/>
    </source>
</evidence>
<sequence>MKISGKTILLTGGSEGIGFELARLLKDENTVIICGRNADKLAQAKKALPEIVTISADLSVAAQRNTLVDRVLSDFPQTSVLINNAGGRQVIDPQKRCGVEDALYSDFELNVLAPVLLCENFLPHFRSQGAATIVNITTGLIFLPKASYPFYCAAKAALHSYTQSLRWSLRATPIRVHEVILPLVNTPFHKGQLPGTVRAMDAAQAASLCLKELTRGTEEISIGKARLARQLAFLFPRKGISLINRI</sequence>